<dbReference type="Gene3D" id="3.40.50.720">
    <property type="entry name" value="NAD(P)-binding Rossmann-like Domain"/>
    <property type="match status" value="1"/>
</dbReference>
<proteinExistence type="predicted"/>
<accession>A0A2U1T509</accession>
<dbReference type="KEGG" id="cyz:C3B44_02880"/>
<sequence length="288" mass="31114">MRPRNEYILHPGADVFLRGDDAVQFGLDSARAGIVATTDPGRLAMALAALRRPTLRPRALRRLMQAGLSRFVAEELIDELLTYGILQERSSPSVVLIGTSPLATACARQLGEAGFRVHRPYPGEPEDEVVADICPGAPLVIVDRPAIDFARCITWLTHRPTVIPVLAYDARGIVGPARIADEGPCPVCLQLHWVDQDEHFHQVATQIDQAPGTLRQDPVAIAATAAGLTGLLLQITGQIYTTTAHAPPRAGEVRLIDPYAPARGHAFVLARHDNCPVCFAAEEQSRAA</sequence>
<evidence type="ECO:0000313" key="1">
    <source>
        <dbReference type="EMBL" id="PWC01072.1"/>
    </source>
</evidence>
<keyword evidence="2" id="KW-1185">Reference proteome</keyword>
<dbReference type="Proteomes" id="UP000244989">
    <property type="component" value="Unassembled WGS sequence"/>
</dbReference>
<evidence type="ECO:0000313" key="2">
    <source>
        <dbReference type="Proteomes" id="UP000244989"/>
    </source>
</evidence>
<dbReference type="RefSeq" id="WP_108431050.1">
    <property type="nucleotide sequence ID" value="NZ_CP026947.1"/>
</dbReference>
<dbReference type="EMBL" id="QEEZ01000019">
    <property type="protein sequence ID" value="PWC01072.1"/>
    <property type="molecule type" value="Genomic_DNA"/>
</dbReference>
<protein>
    <recommendedName>
        <fullName evidence="3">Bacteriocin biosynthesis cyclodehydratase domain-containing protein</fullName>
    </recommendedName>
</protein>
<gene>
    <name evidence="1" type="ORF">DF222_09285</name>
</gene>
<name>A0A2U1T509_9CORY</name>
<dbReference type="AlphaFoldDB" id="A0A2U1T509"/>
<reference evidence="2" key="1">
    <citation type="submission" date="2018-04" db="EMBL/GenBank/DDBJ databases">
        <authorList>
            <person name="Liu S."/>
            <person name="Wang Z."/>
            <person name="Li J."/>
        </authorList>
    </citation>
    <scope>NUCLEOTIDE SEQUENCE [LARGE SCALE GENOMIC DNA]</scope>
    <source>
        <strain evidence="2">2189</strain>
    </source>
</reference>
<evidence type="ECO:0008006" key="3">
    <source>
        <dbReference type="Google" id="ProtNLM"/>
    </source>
</evidence>
<dbReference type="OrthoDB" id="4426339at2"/>
<comment type="caution">
    <text evidence="1">The sequence shown here is derived from an EMBL/GenBank/DDBJ whole genome shotgun (WGS) entry which is preliminary data.</text>
</comment>
<organism evidence="1 2">
    <name type="scientific">Corynebacterium yudongzhengii</name>
    <dbReference type="NCBI Taxonomy" id="2080740"/>
    <lineage>
        <taxon>Bacteria</taxon>
        <taxon>Bacillati</taxon>
        <taxon>Actinomycetota</taxon>
        <taxon>Actinomycetes</taxon>
        <taxon>Mycobacteriales</taxon>
        <taxon>Corynebacteriaceae</taxon>
        <taxon>Corynebacterium</taxon>
    </lineage>
</organism>